<sequence length="491" mass="56232">MGPSKFTRVCLTYLRTASVLHMPSRNILPQTYRCDHHWEQRLAHDSFKSVSARDLGLSILHTIDSGGSVSPLDYDIFANKLHELDAISTDFIESIVKKYSKTQSAVQVVDSTAHAIVRGYLGFQRQEKILELLRERAYTGVFLDEVSANLLLDHFVDVQKWSAAIEVVWELCLQDYFQSAASISPVTVALALHASKQLIQAGLAEDTFTDSSADNADEEVEYKFVTFIRNPSYDNFFDIQRPRLKLGFTLIHLSDLFSNRLKSIRLSSDSVRSLAPRLHQTLRLFGHAYSEQLDQLMQELEKFQTAEQLQIAGLSAVVLDKLIHAVQSCQTRPDNTAPARGEPVLPTATEVGLAVEQVKGLRELCAQAVADDFFSRCEQFIQKEVLGNADCMCAETAAVEQLYNRFEDERNRIWTDHLISARQRAVIETTKQSLRDLVDEEERLTCFRQSEEILHKSWLAPRNHKERRWSRLKEWQQDLRRQREKTEKNFA</sequence>
<proteinExistence type="predicted"/>
<dbReference type="InterPro" id="IPR019266">
    <property type="entry name" value="Ribosomal_mS27"/>
</dbReference>
<keyword evidence="3" id="KW-1185">Reference proteome</keyword>
<organism evidence="2 3">
    <name type="scientific">Opisthorchis felineus</name>
    <dbReference type="NCBI Taxonomy" id="147828"/>
    <lineage>
        <taxon>Eukaryota</taxon>
        <taxon>Metazoa</taxon>
        <taxon>Spiralia</taxon>
        <taxon>Lophotrochozoa</taxon>
        <taxon>Platyhelminthes</taxon>
        <taxon>Trematoda</taxon>
        <taxon>Digenea</taxon>
        <taxon>Opisthorchiida</taxon>
        <taxon>Opisthorchiata</taxon>
        <taxon>Opisthorchiidae</taxon>
        <taxon>Opisthorchis</taxon>
    </lineage>
</organism>
<accession>A0A4S2LEX6</accession>
<name>A0A4S2LEX6_OPIFE</name>
<protein>
    <submittedName>
        <fullName evidence="2">Uncharacterized protein</fullName>
    </submittedName>
</protein>
<dbReference type="EMBL" id="SJOL01007743">
    <property type="protein sequence ID" value="TGZ61983.1"/>
    <property type="molecule type" value="Genomic_DNA"/>
</dbReference>
<evidence type="ECO:0000313" key="2">
    <source>
        <dbReference type="EMBL" id="TGZ61983.1"/>
    </source>
</evidence>
<evidence type="ECO:0000313" key="3">
    <source>
        <dbReference type="Proteomes" id="UP000308267"/>
    </source>
</evidence>
<comment type="caution">
    <text evidence="2">The sequence shown here is derived from an EMBL/GenBank/DDBJ whole genome shotgun (WGS) entry which is preliminary data.</text>
</comment>
<evidence type="ECO:0000256" key="1">
    <source>
        <dbReference type="ARBA" id="ARBA00004173"/>
    </source>
</evidence>
<comment type="subcellular location">
    <subcellularLocation>
        <location evidence="1">Mitochondrion</location>
    </subcellularLocation>
</comment>
<dbReference type="PANTHER" id="PTHR21393">
    <property type="entry name" value="MITOCHONDRIAL 28S RIBOSOMAL PROTEIN S27"/>
    <property type="match status" value="1"/>
</dbReference>
<dbReference type="PANTHER" id="PTHR21393:SF0">
    <property type="entry name" value="SMALL RIBOSOMAL SUBUNIT PROTEIN MS27"/>
    <property type="match status" value="1"/>
</dbReference>
<gene>
    <name evidence="2" type="ORF">CRM22_007675</name>
</gene>
<dbReference type="InterPro" id="IPR034913">
    <property type="entry name" value="mS27/PTCD2"/>
</dbReference>
<dbReference type="STRING" id="147828.A0A4S2LEX6"/>
<dbReference type="Pfam" id="PF10037">
    <property type="entry name" value="MRP-S27"/>
    <property type="match status" value="1"/>
</dbReference>
<dbReference type="Proteomes" id="UP000308267">
    <property type="component" value="Unassembled WGS sequence"/>
</dbReference>
<reference evidence="2 3" key="1">
    <citation type="journal article" date="2019" name="BMC Genomics">
        <title>New insights from Opisthorchis felineus genome: update on genomics of the epidemiologically important liver flukes.</title>
        <authorList>
            <person name="Ershov N.I."/>
            <person name="Mordvinov V.A."/>
            <person name="Prokhortchouk E.B."/>
            <person name="Pakharukova M.Y."/>
            <person name="Gunbin K.V."/>
            <person name="Ustyantsev K."/>
            <person name="Genaev M.A."/>
            <person name="Blinov A.G."/>
            <person name="Mazur A."/>
            <person name="Boulygina E."/>
            <person name="Tsygankova S."/>
            <person name="Khrameeva E."/>
            <person name="Chekanov N."/>
            <person name="Fan G."/>
            <person name="Xiao A."/>
            <person name="Zhang H."/>
            <person name="Xu X."/>
            <person name="Yang H."/>
            <person name="Solovyev V."/>
            <person name="Lee S.M."/>
            <person name="Liu X."/>
            <person name="Afonnikov D.A."/>
            <person name="Skryabin K.G."/>
        </authorList>
    </citation>
    <scope>NUCLEOTIDE SEQUENCE [LARGE SCALE GENOMIC DNA]</scope>
    <source>
        <strain evidence="2">AK-0245</strain>
        <tissue evidence="2">Whole organism</tissue>
    </source>
</reference>
<dbReference type="OrthoDB" id="19830at2759"/>
<dbReference type="AlphaFoldDB" id="A0A4S2LEX6"/>
<dbReference type="GO" id="GO:0005739">
    <property type="term" value="C:mitochondrion"/>
    <property type="evidence" value="ECO:0007669"/>
    <property type="project" value="UniProtKB-SubCell"/>
</dbReference>